<comment type="caution">
    <text evidence="9">The sequence shown here is derived from an EMBL/GenBank/DDBJ whole genome shotgun (WGS) entry which is preliminary data.</text>
</comment>
<sequence length="847" mass="91703">MNKKVLIIGGVAGGASTATRLRRLDESAKIIIFEKDEYISFANCGLPYYIGGVIQERDKLLLQTPQAIKDRFNIDVRIFSEVVKIDPAAKKVTVNSRDKGRYEEAFDYLVLSPGAAPVKPPIKGIDSKRIFSLRNVPDTDAIKAQVDKYTKAAQANATAIVIGGGFIGIETAENMIEKGLNVILVEAAPHILAPFDSEFAMVAEAEMESMGIELHTGDGVSEFIDEADKLSVKLASGKIITGDFVISAIGVRPATDFIKDSGIELGPKGHIVVDDHMRTNFDYIYGAGDAAEIVDFITRKKTAIPLAGPANRQARIIADNIAGIDSKYLGSMGTSIIKVFDKTAAATGMNMRNARRAGIDARAVFIHPNNHASYYPGAAQMSIKLVYTGDKKVIGAQAVGYDGVDKVIDVISTVIKFGGTVDDLAELELAYAPPYLSAKAPANMLGFVAQNNIAGLVENATIDEFNEQFDPETMLMLDVRENIESENGNIYGSINIPLNSIRKRMNEIPKDKLIWIYCSVGVRGYIAARILNQNGYRTKNLAGGYNLIKNAAFRLLSNKRLEEFRHKETGGNNSKNGAESNAAAMNSEPSKDKENNTETIKLDARGLSCPGPLMRVKAFTDEMQPGQKLEILASDPGFYEDIKSWCKRTNSELLALTKKAGEITALIKKGSGGTEGTQATQAMNQEAAAPARDNKNIVVFSGELDKALAAFIIANGAAAMGKRVTMFFTFWGLSILRKPEKVAVKKGFVDSMFGAMLPKGTGKLKLSKMNMMGMGTAMMKRVMKDKNISSVDELVKAAIDSGIELIACQMSMDVMGIKPEELIDGVKFGGVGYMLGEAEDSNVNFFI</sequence>
<dbReference type="Proteomes" id="UP000248132">
    <property type="component" value="Unassembled WGS sequence"/>
</dbReference>
<proteinExistence type="inferred from homology"/>
<dbReference type="GO" id="GO:0016491">
    <property type="term" value="F:oxidoreductase activity"/>
    <property type="evidence" value="ECO:0007669"/>
    <property type="project" value="UniProtKB-KW"/>
</dbReference>
<evidence type="ECO:0000313" key="10">
    <source>
        <dbReference type="Proteomes" id="UP000248132"/>
    </source>
</evidence>
<dbReference type="SUPFAM" id="SSF75169">
    <property type="entry name" value="DsrEFH-like"/>
    <property type="match status" value="1"/>
</dbReference>
<dbReference type="PROSITE" id="PS01148">
    <property type="entry name" value="UPF0033"/>
    <property type="match status" value="1"/>
</dbReference>
<keyword evidence="6" id="KW-0676">Redox-active center</keyword>
<dbReference type="InterPro" id="IPR001455">
    <property type="entry name" value="TusA-like"/>
</dbReference>
<keyword evidence="3" id="KW-0285">Flavoprotein</keyword>
<dbReference type="PROSITE" id="PS50206">
    <property type="entry name" value="RHODANESE_3"/>
    <property type="match status" value="1"/>
</dbReference>
<comment type="cofactor">
    <cofactor evidence="1">
        <name>FAD</name>
        <dbReference type="ChEBI" id="CHEBI:57692"/>
    </cofactor>
</comment>
<dbReference type="Pfam" id="PF01206">
    <property type="entry name" value="TusA"/>
    <property type="match status" value="1"/>
</dbReference>
<organism evidence="9 10">
    <name type="scientific">Ruminiclostridium sufflavum DSM 19573</name>
    <dbReference type="NCBI Taxonomy" id="1121337"/>
    <lineage>
        <taxon>Bacteria</taxon>
        <taxon>Bacillati</taxon>
        <taxon>Bacillota</taxon>
        <taxon>Clostridia</taxon>
        <taxon>Eubacteriales</taxon>
        <taxon>Oscillospiraceae</taxon>
        <taxon>Ruminiclostridium</taxon>
    </lineage>
</organism>
<dbReference type="InterPro" id="IPR027396">
    <property type="entry name" value="DsrEFH-like"/>
</dbReference>
<dbReference type="OrthoDB" id="9802028at2"/>
<dbReference type="InterPro" id="IPR036188">
    <property type="entry name" value="FAD/NAD-bd_sf"/>
</dbReference>
<dbReference type="Pfam" id="PF02852">
    <property type="entry name" value="Pyr_redox_dim"/>
    <property type="match status" value="1"/>
</dbReference>
<dbReference type="InterPro" id="IPR050260">
    <property type="entry name" value="FAD-bd_OxRdtase"/>
</dbReference>
<name>A0A318XKP6_9FIRM</name>
<dbReference type="InterPro" id="IPR016156">
    <property type="entry name" value="FAD/NAD-linked_Rdtase_dimer_sf"/>
</dbReference>
<dbReference type="Pfam" id="PF13686">
    <property type="entry name" value="DrsE_2"/>
    <property type="match status" value="1"/>
</dbReference>
<feature type="compositionally biased region" description="Basic and acidic residues" evidence="7">
    <location>
        <begin position="589"/>
        <end position="601"/>
    </location>
</feature>
<keyword evidence="5" id="KW-0560">Oxidoreductase</keyword>
<dbReference type="InterPro" id="IPR036868">
    <property type="entry name" value="TusA-like_sf"/>
</dbReference>
<feature type="domain" description="Rhodanese" evidence="8">
    <location>
        <begin position="470"/>
        <end position="557"/>
    </location>
</feature>
<gene>
    <name evidence="9" type="ORF">LY28_02499</name>
</gene>
<evidence type="ECO:0000313" key="9">
    <source>
        <dbReference type="EMBL" id="PYG87116.1"/>
    </source>
</evidence>
<dbReference type="AlphaFoldDB" id="A0A318XKP6"/>
<comment type="similarity">
    <text evidence="2">Belongs to the class-III pyridine nucleotide-disulfide oxidoreductase family.</text>
</comment>
<dbReference type="SUPFAM" id="SSF55424">
    <property type="entry name" value="FAD/NAD-linked reductases, dimerisation (C-terminal) domain"/>
    <property type="match status" value="1"/>
</dbReference>
<evidence type="ECO:0000256" key="5">
    <source>
        <dbReference type="ARBA" id="ARBA00023002"/>
    </source>
</evidence>
<feature type="region of interest" description="Disordered" evidence="7">
    <location>
        <begin position="564"/>
        <end position="601"/>
    </location>
</feature>
<dbReference type="SUPFAM" id="SSF64307">
    <property type="entry name" value="SirA-like"/>
    <property type="match status" value="1"/>
</dbReference>
<protein>
    <submittedName>
        <fullName evidence="9">NADPH-dependent 2,4-dienoyl-CoA reductase/sulfur reductase-like enzyme</fullName>
    </submittedName>
</protein>
<evidence type="ECO:0000256" key="7">
    <source>
        <dbReference type="SAM" id="MobiDB-lite"/>
    </source>
</evidence>
<dbReference type="InterPro" id="IPR032836">
    <property type="entry name" value="DsrE2-like"/>
</dbReference>
<dbReference type="Gene3D" id="3.40.1260.10">
    <property type="entry name" value="DsrEFH-like"/>
    <property type="match status" value="1"/>
</dbReference>
<dbReference type="EMBL" id="QKMR01000014">
    <property type="protein sequence ID" value="PYG87116.1"/>
    <property type="molecule type" value="Genomic_DNA"/>
</dbReference>
<reference evidence="9 10" key="1">
    <citation type="submission" date="2018-06" db="EMBL/GenBank/DDBJ databases">
        <title>Genomic Encyclopedia of Type Strains, Phase I: the one thousand microbial genomes (KMG-I) project.</title>
        <authorList>
            <person name="Kyrpides N."/>
        </authorList>
    </citation>
    <scope>NUCLEOTIDE SEQUENCE [LARGE SCALE GENOMIC DNA]</scope>
    <source>
        <strain evidence="9 10">DSM 19573</strain>
    </source>
</reference>
<dbReference type="Pfam" id="PF00581">
    <property type="entry name" value="Rhodanese"/>
    <property type="match status" value="1"/>
</dbReference>
<dbReference type="PRINTS" id="PR00368">
    <property type="entry name" value="FADPNR"/>
</dbReference>
<feature type="compositionally biased region" description="Polar residues" evidence="7">
    <location>
        <begin position="570"/>
        <end position="588"/>
    </location>
</feature>
<dbReference type="Gene3D" id="3.30.110.40">
    <property type="entry name" value="TusA-like domain"/>
    <property type="match status" value="1"/>
</dbReference>
<keyword evidence="10" id="KW-1185">Reference proteome</keyword>
<evidence type="ECO:0000256" key="6">
    <source>
        <dbReference type="ARBA" id="ARBA00023284"/>
    </source>
</evidence>
<evidence type="ECO:0000256" key="4">
    <source>
        <dbReference type="ARBA" id="ARBA00022827"/>
    </source>
</evidence>
<dbReference type="Gene3D" id="3.40.250.10">
    <property type="entry name" value="Rhodanese-like domain"/>
    <property type="match status" value="1"/>
</dbReference>
<dbReference type="Pfam" id="PF07992">
    <property type="entry name" value="Pyr_redox_2"/>
    <property type="match status" value="1"/>
</dbReference>
<dbReference type="Gene3D" id="3.50.50.60">
    <property type="entry name" value="FAD/NAD(P)-binding domain"/>
    <property type="match status" value="2"/>
</dbReference>
<evidence type="ECO:0000256" key="1">
    <source>
        <dbReference type="ARBA" id="ARBA00001974"/>
    </source>
</evidence>
<dbReference type="InterPro" id="IPR036873">
    <property type="entry name" value="Rhodanese-like_dom_sf"/>
</dbReference>
<dbReference type="SUPFAM" id="SSF52821">
    <property type="entry name" value="Rhodanese/Cell cycle control phosphatase"/>
    <property type="match status" value="1"/>
</dbReference>
<dbReference type="InterPro" id="IPR023753">
    <property type="entry name" value="FAD/NAD-binding_dom"/>
</dbReference>
<evidence type="ECO:0000259" key="8">
    <source>
        <dbReference type="PROSITE" id="PS50206"/>
    </source>
</evidence>
<dbReference type="PANTHER" id="PTHR43429:SF1">
    <property type="entry name" value="NAD(P)H SULFUR OXIDOREDUCTASE (COA-DEPENDENT)"/>
    <property type="match status" value="1"/>
</dbReference>
<evidence type="ECO:0000256" key="3">
    <source>
        <dbReference type="ARBA" id="ARBA00022630"/>
    </source>
</evidence>
<dbReference type="PRINTS" id="PR00411">
    <property type="entry name" value="PNDRDTASEI"/>
</dbReference>
<keyword evidence="4" id="KW-0274">FAD</keyword>
<evidence type="ECO:0000256" key="2">
    <source>
        <dbReference type="ARBA" id="ARBA00009130"/>
    </source>
</evidence>
<dbReference type="PANTHER" id="PTHR43429">
    <property type="entry name" value="PYRIDINE NUCLEOTIDE-DISULFIDE OXIDOREDUCTASE DOMAIN-CONTAINING"/>
    <property type="match status" value="1"/>
</dbReference>
<dbReference type="InterPro" id="IPR004099">
    <property type="entry name" value="Pyr_nucl-diS_OxRdtase_dimer"/>
</dbReference>
<accession>A0A318XKP6</accession>
<dbReference type="InterPro" id="IPR001763">
    <property type="entry name" value="Rhodanese-like_dom"/>
</dbReference>
<dbReference type="SUPFAM" id="SSF51905">
    <property type="entry name" value="FAD/NAD(P)-binding domain"/>
    <property type="match status" value="1"/>
</dbReference>
<dbReference type="SMART" id="SM00450">
    <property type="entry name" value="RHOD"/>
    <property type="match status" value="1"/>
</dbReference>
<dbReference type="RefSeq" id="WP_110462513.1">
    <property type="nucleotide sequence ID" value="NZ_QKMR01000014.1"/>
</dbReference>